<evidence type="ECO:0000256" key="1">
    <source>
        <dbReference type="HAMAP-Rule" id="MF_02130"/>
    </source>
</evidence>
<dbReference type="Proteomes" id="UP000000674">
    <property type="component" value="Chromosome"/>
</dbReference>
<dbReference type="AlphaFoldDB" id="A0B8T4"/>
<dbReference type="HOGENOM" id="CLU_149105_1_0_2"/>
<evidence type="ECO:0000313" key="3">
    <source>
        <dbReference type="EMBL" id="ABK15108.1"/>
    </source>
</evidence>
<comment type="function">
    <text evidence="1">Catalyzes the conversion of 7,8-dihydroneopterin (H2Neo) to 6-hydroxymethyl-7,8-dihydropterin (6-HMD).</text>
</comment>
<accession>A0B8T4</accession>
<reference evidence="3 4" key="1">
    <citation type="submission" date="2006-10" db="EMBL/GenBank/DDBJ databases">
        <title>Complete sequence of Methanosaeta thermophila PT.</title>
        <authorList>
            <consortium name="US DOE Joint Genome Institute"/>
            <person name="Copeland A."/>
            <person name="Lucas S."/>
            <person name="Lapidus A."/>
            <person name="Barry K."/>
            <person name="Detter J.C."/>
            <person name="Glavina del Rio T."/>
            <person name="Hammon N."/>
            <person name="Israni S."/>
            <person name="Pitluck S."/>
            <person name="Chain P."/>
            <person name="Malfatti S."/>
            <person name="Shin M."/>
            <person name="Vergez L."/>
            <person name="Schmutz J."/>
            <person name="Larimer F."/>
            <person name="Land M."/>
            <person name="Hauser L."/>
            <person name="Kyrpides N."/>
            <person name="Kim E."/>
            <person name="Smith K.S."/>
            <person name="Ingram-Smith C."/>
            <person name="Richardson P."/>
        </authorList>
    </citation>
    <scope>NUCLEOTIDE SEQUENCE [LARGE SCALE GENOMIC DNA]</scope>
    <source>
        <strain evidence="4">DSM 6194 / JCM 14653 / NBRC 101360 / PT</strain>
    </source>
</reference>
<comment type="subunit">
    <text evidence="1">Homotetramer.</text>
</comment>
<dbReference type="RefSeq" id="WP_011696500.1">
    <property type="nucleotide sequence ID" value="NC_008553.1"/>
</dbReference>
<dbReference type="GeneID" id="4462138"/>
<keyword evidence="1" id="KW-0456">Lyase</keyword>
<dbReference type="GO" id="GO:2001118">
    <property type="term" value="P:tetrahydromethanopterin biosynthetic process"/>
    <property type="evidence" value="ECO:0007669"/>
    <property type="project" value="UniProtKB-UniRule"/>
</dbReference>
<comment type="pathway">
    <text evidence="1">Cofactor biosynthesis; 5,6,7,8-tetrahydromethanopterin biosynthesis.</text>
</comment>
<sequence>MYTPREIAAFEAGIKLGALYHQFVGTPVSVKTADSLERAIERSISLQPYVKSVSVRIDRSMLSGNVFGYSELSGKMIRAAVEIAYEGARVRAVLEYDPEKDYPMMHLE</sequence>
<dbReference type="EMBL" id="CP000477">
    <property type="protein sequence ID" value="ABK15108.1"/>
    <property type="molecule type" value="Genomic_DNA"/>
</dbReference>
<dbReference type="Gene3D" id="3.30.1300.20">
    <property type="entry name" value="7,8-dihydroneopterin aldolase (MptD)"/>
    <property type="match status" value="1"/>
</dbReference>
<comment type="catalytic activity">
    <reaction evidence="1">
        <text>7,8-dihydroneopterin = 6-hydroxymethyl-7,8-dihydropterin + glycolaldehyde</text>
        <dbReference type="Rhea" id="RHEA:10540"/>
        <dbReference type="ChEBI" id="CHEBI:17001"/>
        <dbReference type="ChEBI" id="CHEBI:17071"/>
        <dbReference type="ChEBI" id="CHEBI:44841"/>
        <dbReference type="EC" id="4.1.2.25"/>
    </reaction>
</comment>
<feature type="binding site" evidence="1">
    <location>
        <position position="105"/>
    </location>
    <ligand>
        <name>substrate</name>
    </ligand>
</feature>
<dbReference type="InterPro" id="IPR027508">
    <property type="entry name" value="DHN_aldolase_MptD"/>
</dbReference>
<dbReference type="STRING" id="349307.Mthe_1332"/>
<keyword evidence="4" id="KW-1185">Reference proteome</keyword>
<dbReference type="SUPFAM" id="SSF143560">
    <property type="entry name" value="MK0786-like"/>
    <property type="match status" value="1"/>
</dbReference>
<evidence type="ECO:0000259" key="2">
    <source>
        <dbReference type="Pfam" id="PF04038"/>
    </source>
</evidence>
<gene>
    <name evidence="1" type="primary">mptD</name>
    <name evidence="3" type="ordered locus">Mthe_1332</name>
</gene>
<evidence type="ECO:0000313" key="4">
    <source>
        <dbReference type="Proteomes" id="UP000000674"/>
    </source>
</evidence>
<dbReference type="UniPathway" id="UPA00065"/>
<organism evidence="3 4">
    <name type="scientific">Methanothrix thermoacetophila (strain DSM 6194 / JCM 14653 / NBRC 101360 / PT)</name>
    <name type="common">Methanosaeta thermophila</name>
    <dbReference type="NCBI Taxonomy" id="349307"/>
    <lineage>
        <taxon>Archaea</taxon>
        <taxon>Methanobacteriati</taxon>
        <taxon>Methanobacteriota</taxon>
        <taxon>Stenosarchaea group</taxon>
        <taxon>Methanomicrobia</taxon>
        <taxon>Methanotrichales</taxon>
        <taxon>Methanotrichaceae</taxon>
        <taxon>Methanothrix</taxon>
    </lineage>
</organism>
<dbReference type="GO" id="GO:0004150">
    <property type="term" value="F:dihydroneopterin aldolase activity"/>
    <property type="evidence" value="ECO:0007669"/>
    <property type="project" value="UniProtKB-UniRule"/>
</dbReference>
<dbReference type="OrthoDB" id="132689at2157"/>
<dbReference type="Pfam" id="PF04038">
    <property type="entry name" value="DHNA"/>
    <property type="match status" value="1"/>
</dbReference>
<comment type="similarity">
    <text evidence="1">Belongs to the archaeal dihydroneopterin aldolase family.</text>
</comment>
<dbReference type="HAMAP" id="MF_02130">
    <property type="entry name" value="DHNA_arch"/>
    <property type="match status" value="1"/>
</dbReference>
<dbReference type="InterPro" id="IPR007181">
    <property type="entry name" value="MtpD_C"/>
</dbReference>
<dbReference type="EC" id="4.1.2.25" evidence="1"/>
<dbReference type="InterPro" id="IPR036839">
    <property type="entry name" value="MptD_sf"/>
</dbReference>
<feature type="domain" description="Dihydroneopterin aldolase MtpD C-terminal" evidence="2">
    <location>
        <begin position="3"/>
        <end position="108"/>
    </location>
</feature>
<name>A0B8T4_METTP</name>
<proteinExistence type="inferred from homology"/>
<feature type="binding site" evidence="1">
    <location>
        <position position="11"/>
    </location>
    <ligand>
        <name>substrate</name>
    </ligand>
</feature>
<dbReference type="KEGG" id="mtp:Mthe_1332"/>
<protein>
    <recommendedName>
        <fullName evidence="1">Dihydroneopterin aldolase</fullName>
        <shortName evidence="1">DHNA</shortName>
        <ecNumber evidence="1">4.1.2.25</ecNumber>
    </recommendedName>
    <alternativeName>
        <fullName evidence="1">7,8-dihydroneopterin aldolase</fullName>
    </alternativeName>
</protein>